<reference evidence="1 2" key="2">
    <citation type="submission" date="2018-06" db="EMBL/GenBank/DDBJ databases">
        <title>Sequencing of bacterial isolates from soil warming experiment in Harvard Forest, Massachusetts, USA.</title>
        <authorList>
            <person name="Deangelis K.PhD."/>
        </authorList>
    </citation>
    <scope>NUCLEOTIDE SEQUENCE [LARGE SCALE GENOMIC DNA]</scope>
    <source>
        <strain evidence="1 2">GAS496</strain>
    </source>
</reference>
<evidence type="ECO:0000313" key="2">
    <source>
        <dbReference type="Proteomes" id="UP000247781"/>
    </source>
</evidence>
<protein>
    <submittedName>
        <fullName evidence="1">Uncharacterized protein</fullName>
    </submittedName>
</protein>
<sequence length="55" mass="6100">MWVGLFLNSTTPIQLAVTTATFGGLPGVGVETTYYDEDFVRDDFVEIILNSSWPD</sequence>
<accession>A0A318H162</accession>
<gene>
    <name evidence="1" type="ORF">C8E89_15511</name>
</gene>
<name>A0A318H162_9MYCO</name>
<organism evidence="1 2">
    <name type="scientific">Mycolicibacterium moriokaense</name>
    <dbReference type="NCBI Taxonomy" id="39691"/>
    <lineage>
        <taxon>Bacteria</taxon>
        <taxon>Bacillati</taxon>
        <taxon>Actinomycetota</taxon>
        <taxon>Actinomycetes</taxon>
        <taxon>Mycobacteriales</taxon>
        <taxon>Mycobacteriaceae</taxon>
        <taxon>Mycolicibacterium</taxon>
    </lineage>
</organism>
<reference evidence="2" key="1">
    <citation type="submission" date="2018-05" db="EMBL/GenBank/DDBJ databases">
        <authorList>
            <person name="Deangelis K."/>
            <person name="Huntemann M."/>
            <person name="Clum A."/>
            <person name="Pillay M."/>
            <person name="Palaniappan K."/>
            <person name="Varghese N."/>
            <person name="Mikhailova N."/>
            <person name="Stamatis D."/>
            <person name="Reddy T."/>
            <person name="Daum C."/>
            <person name="Shapiro N."/>
            <person name="Ivanova N."/>
            <person name="Kyrpides N."/>
            <person name="Woyke T."/>
        </authorList>
    </citation>
    <scope>NUCLEOTIDE SEQUENCE [LARGE SCALE GENOMIC DNA]</scope>
    <source>
        <strain evidence="2">GAS496</strain>
    </source>
</reference>
<dbReference type="Proteomes" id="UP000247781">
    <property type="component" value="Unassembled WGS sequence"/>
</dbReference>
<comment type="caution">
    <text evidence="1">The sequence shown here is derived from an EMBL/GenBank/DDBJ whole genome shotgun (WGS) entry which is preliminary data.</text>
</comment>
<proteinExistence type="predicted"/>
<dbReference type="EMBL" id="QJJU01000055">
    <property type="protein sequence ID" value="PXW95929.1"/>
    <property type="molecule type" value="Genomic_DNA"/>
</dbReference>
<evidence type="ECO:0000313" key="1">
    <source>
        <dbReference type="EMBL" id="PXW95929.1"/>
    </source>
</evidence>
<dbReference type="AlphaFoldDB" id="A0A318H162"/>
<keyword evidence="2" id="KW-1185">Reference proteome</keyword>